<feature type="binding site" evidence="10">
    <location>
        <position position="242"/>
    </location>
    <ligand>
        <name>[2Fe-2S] cluster</name>
        <dbReference type="ChEBI" id="CHEBI:190135"/>
    </ligand>
</feature>
<evidence type="ECO:0000256" key="5">
    <source>
        <dbReference type="ARBA" id="ARBA00022827"/>
    </source>
</evidence>
<dbReference type="Pfam" id="PF10418">
    <property type="entry name" value="DHODB_Fe-S_bind"/>
    <property type="match status" value="1"/>
</dbReference>
<evidence type="ECO:0000256" key="6">
    <source>
        <dbReference type="ARBA" id="ARBA00022982"/>
    </source>
</evidence>
<dbReference type="EMBL" id="BMNL01000002">
    <property type="protein sequence ID" value="GGP20302.1"/>
    <property type="molecule type" value="Genomic_DNA"/>
</dbReference>
<keyword evidence="1" id="KW-0813">Transport</keyword>
<dbReference type="InterPro" id="IPR012165">
    <property type="entry name" value="Cyt_c3_hydrogenase_gsu"/>
</dbReference>
<feature type="domain" description="Oxidoreductase FAD/NAD(P)-binding" evidence="11">
    <location>
        <begin position="107"/>
        <end position="202"/>
    </location>
</feature>
<evidence type="ECO:0000256" key="3">
    <source>
        <dbReference type="ARBA" id="ARBA00022714"/>
    </source>
</evidence>
<protein>
    <submittedName>
        <fullName evidence="13">Oxidoreductase</fullName>
    </submittedName>
</protein>
<evidence type="ECO:0000256" key="4">
    <source>
        <dbReference type="ARBA" id="ARBA00022723"/>
    </source>
</evidence>
<keyword evidence="2" id="KW-0285">Flavoprotein</keyword>
<keyword evidence="7 10" id="KW-0408">Iron</keyword>
<dbReference type="Proteomes" id="UP000610960">
    <property type="component" value="Unassembled WGS sequence"/>
</dbReference>
<dbReference type="InterPro" id="IPR017938">
    <property type="entry name" value="Riboflavin_synthase-like_b-brl"/>
</dbReference>
<evidence type="ECO:0000256" key="1">
    <source>
        <dbReference type="ARBA" id="ARBA00022448"/>
    </source>
</evidence>
<evidence type="ECO:0000256" key="10">
    <source>
        <dbReference type="PIRSR" id="PIRSR006816-2"/>
    </source>
</evidence>
<feature type="domain" description="Dihydroorotate dehydrogenase electron transfer subunit iron-sulphur cluster binding" evidence="12">
    <location>
        <begin position="221"/>
        <end position="253"/>
    </location>
</feature>
<feature type="binding site" evidence="10">
    <location>
        <position position="231"/>
    </location>
    <ligand>
        <name>[2Fe-2S] cluster</name>
        <dbReference type="ChEBI" id="CHEBI:190135"/>
    </ligand>
</feature>
<dbReference type="PANTHER" id="PTHR43513:SF1">
    <property type="entry name" value="ANAEROBIC SULFITE REDUCTASE SUBUNIT B"/>
    <property type="match status" value="1"/>
</dbReference>
<dbReference type="GO" id="GO:0006221">
    <property type="term" value="P:pyrimidine nucleotide biosynthetic process"/>
    <property type="evidence" value="ECO:0007669"/>
    <property type="project" value="InterPro"/>
</dbReference>
<evidence type="ECO:0000256" key="8">
    <source>
        <dbReference type="ARBA" id="ARBA00023014"/>
    </source>
</evidence>
<gene>
    <name evidence="13" type="ORF">GCM10007981_07830</name>
</gene>
<dbReference type="PIRSF" id="PIRSF006816">
    <property type="entry name" value="Cyc3_hyd_g"/>
    <property type="match status" value="1"/>
</dbReference>
<keyword evidence="6" id="KW-0249">Electron transport</keyword>
<comment type="caution">
    <text evidence="13">The sequence shown here is derived from an EMBL/GenBank/DDBJ whole genome shotgun (WGS) entry which is preliminary data.</text>
</comment>
<keyword evidence="8 10" id="KW-0411">Iron-sulfur</keyword>
<dbReference type="Gene3D" id="3.40.50.80">
    <property type="entry name" value="Nucleotide-binding domain of ferredoxin-NADP reductase (FNR) module"/>
    <property type="match status" value="1"/>
</dbReference>
<dbReference type="Gene3D" id="2.40.30.10">
    <property type="entry name" value="Translation factors"/>
    <property type="match status" value="1"/>
</dbReference>
<evidence type="ECO:0000259" key="12">
    <source>
        <dbReference type="Pfam" id="PF10418"/>
    </source>
</evidence>
<accession>A0A830GXL2</accession>
<dbReference type="GO" id="GO:0016491">
    <property type="term" value="F:oxidoreductase activity"/>
    <property type="evidence" value="ECO:0007669"/>
    <property type="project" value="InterPro"/>
</dbReference>
<evidence type="ECO:0000259" key="11">
    <source>
        <dbReference type="Pfam" id="PF00175"/>
    </source>
</evidence>
<evidence type="ECO:0000256" key="2">
    <source>
        <dbReference type="ARBA" id="ARBA00022630"/>
    </source>
</evidence>
<organism evidence="13 14">
    <name type="scientific">Thermocladium modestius</name>
    <dbReference type="NCBI Taxonomy" id="62609"/>
    <lineage>
        <taxon>Archaea</taxon>
        <taxon>Thermoproteota</taxon>
        <taxon>Thermoprotei</taxon>
        <taxon>Thermoproteales</taxon>
        <taxon>Thermoproteaceae</taxon>
        <taxon>Thermocladium</taxon>
    </lineage>
</organism>
<dbReference type="GO" id="GO:0050660">
    <property type="term" value="F:flavin adenine dinucleotide binding"/>
    <property type="evidence" value="ECO:0007669"/>
    <property type="project" value="InterPro"/>
</dbReference>
<dbReference type="Gene3D" id="2.10.240.10">
    <property type="entry name" value="Dihydroorotate dehydrogenase, electron transfer subunit"/>
    <property type="match status" value="1"/>
</dbReference>
<proteinExistence type="predicted"/>
<keyword evidence="14" id="KW-1185">Reference proteome</keyword>
<dbReference type="CDD" id="cd06221">
    <property type="entry name" value="sulfite_reductase_like"/>
    <property type="match status" value="1"/>
</dbReference>
<dbReference type="InterPro" id="IPR037117">
    <property type="entry name" value="Dihydroorotate_DH_ele_sf"/>
</dbReference>
<name>A0A830GXL2_9CREN</name>
<comment type="cofactor">
    <cofactor evidence="9">
        <name>[2Fe-2S] cluster</name>
        <dbReference type="ChEBI" id="CHEBI:190135"/>
    </cofactor>
</comment>
<dbReference type="GO" id="GO:0051537">
    <property type="term" value="F:2 iron, 2 sulfur cluster binding"/>
    <property type="evidence" value="ECO:0007669"/>
    <property type="project" value="UniProtKB-KW"/>
</dbReference>
<dbReference type="InterPro" id="IPR050353">
    <property type="entry name" value="PyrK_electron_transfer"/>
</dbReference>
<evidence type="ECO:0000256" key="7">
    <source>
        <dbReference type="ARBA" id="ARBA00023004"/>
    </source>
</evidence>
<sequence length="266" mass="29236">MIDKGMAKLETLIPLRSRIVSRKEESLDTVTLGFDRSLPSAMPGQFIMASTTDGEVPISLAGENLITFKRVGRTTGKLHGLGVGDFIGIRGPYGNSWPSKYDSYVILAGGIGIPPIRFFMDRYAGRKDITLLYGARNPSEIIYRELLMEEWPRKANVLVTVDRGDEGWRGNVGVVTSLLNKVKLRSGEAALIIGPEVMMMHAVKDLLGMGMDPGDVYLSLERHMECGVGFCGHCNIGKHYVCVDGPIFSYKEIKGELAREGWPVIG</sequence>
<feature type="binding site" evidence="10">
    <location>
        <position position="234"/>
    </location>
    <ligand>
        <name>[2Fe-2S] cluster</name>
        <dbReference type="ChEBI" id="CHEBI:190135"/>
    </ligand>
</feature>
<feature type="binding site" evidence="10">
    <location>
        <position position="226"/>
    </location>
    <ligand>
        <name>[2Fe-2S] cluster</name>
        <dbReference type="ChEBI" id="CHEBI:190135"/>
    </ligand>
</feature>
<reference evidence="13" key="1">
    <citation type="journal article" date="2014" name="Int. J. Syst. Evol. Microbiol.">
        <title>Complete genome sequence of Corynebacterium casei LMG S-19264T (=DSM 44701T), isolated from a smear-ripened cheese.</title>
        <authorList>
            <consortium name="US DOE Joint Genome Institute (JGI-PGF)"/>
            <person name="Walter F."/>
            <person name="Albersmeier A."/>
            <person name="Kalinowski J."/>
            <person name="Ruckert C."/>
        </authorList>
    </citation>
    <scope>NUCLEOTIDE SEQUENCE</scope>
    <source>
        <strain evidence="13">JCM 10088</strain>
    </source>
</reference>
<dbReference type="RefSeq" id="WP_229657666.1">
    <property type="nucleotide sequence ID" value="NZ_BMNL01000002.1"/>
</dbReference>
<keyword evidence="3 10" id="KW-0001">2Fe-2S</keyword>
<dbReference type="PANTHER" id="PTHR43513">
    <property type="entry name" value="DIHYDROOROTATE DEHYDROGENASE B (NAD(+)), ELECTRON TRANSFER SUBUNIT"/>
    <property type="match status" value="1"/>
</dbReference>
<dbReference type="SUPFAM" id="SSF52343">
    <property type="entry name" value="Ferredoxin reductase-like, C-terminal NADP-linked domain"/>
    <property type="match status" value="1"/>
</dbReference>
<dbReference type="GO" id="GO:0046872">
    <property type="term" value="F:metal ion binding"/>
    <property type="evidence" value="ECO:0007669"/>
    <property type="project" value="UniProtKB-KW"/>
</dbReference>
<dbReference type="InterPro" id="IPR019480">
    <property type="entry name" value="Dihydroorotate_DH_Fe-S-bd"/>
</dbReference>
<dbReference type="InterPro" id="IPR039261">
    <property type="entry name" value="FNR_nucleotide-bd"/>
</dbReference>
<dbReference type="SUPFAM" id="SSF63380">
    <property type="entry name" value="Riboflavin synthase domain-like"/>
    <property type="match status" value="1"/>
</dbReference>
<keyword evidence="5" id="KW-0274">FAD</keyword>
<dbReference type="AlphaFoldDB" id="A0A830GXL2"/>
<evidence type="ECO:0000313" key="13">
    <source>
        <dbReference type="EMBL" id="GGP20302.1"/>
    </source>
</evidence>
<dbReference type="Pfam" id="PF00175">
    <property type="entry name" value="NAD_binding_1"/>
    <property type="match status" value="1"/>
</dbReference>
<comment type="cofactor">
    <cofactor evidence="10">
        <name>[2Fe-2S] cluster</name>
        <dbReference type="ChEBI" id="CHEBI:190135"/>
    </cofactor>
    <text evidence="10">Binds 1 [2Fe-2S] cluster per subunit.</text>
</comment>
<dbReference type="InterPro" id="IPR001433">
    <property type="entry name" value="OxRdtase_FAD/NAD-bd"/>
</dbReference>
<evidence type="ECO:0000313" key="14">
    <source>
        <dbReference type="Proteomes" id="UP000610960"/>
    </source>
</evidence>
<keyword evidence="4 10" id="KW-0479">Metal-binding</keyword>
<reference evidence="13" key="2">
    <citation type="submission" date="2020-09" db="EMBL/GenBank/DDBJ databases">
        <authorList>
            <person name="Sun Q."/>
            <person name="Ohkuma M."/>
        </authorList>
    </citation>
    <scope>NUCLEOTIDE SEQUENCE</scope>
    <source>
        <strain evidence="13">JCM 10088</strain>
    </source>
</reference>
<evidence type="ECO:0000256" key="9">
    <source>
        <dbReference type="ARBA" id="ARBA00034078"/>
    </source>
</evidence>